<dbReference type="Proteomes" id="UP000249061">
    <property type="component" value="Unassembled WGS sequence"/>
</dbReference>
<protein>
    <recommendedName>
        <fullName evidence="1">DUF7832 domain-containing protein</fullName>
    </recommendedName>
</protein>
<dbReference type="AlphaFoldDB" id="A0A2W5U447"/>
<gene>
    <name evidence="2" type="ORF">DI536_00495</name>
</gene>
<dbReference type="Pfam" id="PF25191">
    <property type="entry name" value="DUF7832"/>
    <property type="match status" value="1"/>
</dbReference>
<proteinExistence type="predicted"/>
<accession>A0A2W5U447</accession>
<feature type="domain" description="DUF7832" evidence="1">
    <location>
        <begin position="335"/>
        <end position="418"/>
    </location>
</feature>
<evidence type="ECO:0000259" key="1">
    <source>
        <dbReference type="Pfam" id="PF25191"/>
    </source>
</evidence>
<comment type="caution">
    <text evidence="2">The sequence shown here is derived from an EMBL/GenBank/DDBJ whole genome shotgun (WGS) entry which is preliminary data.</text>
</comment>
<evidence type="ECO:0000313" key="3">
    <source>
        <dbReference type="Proteomes" id="UP000249061"/>
    </source>
</evidence>
<evidence type="ECO:0000313" key="2">
    <source>
        <dbReference type="EMBL" id="PZR18395.1"/>
    </source>
</evidence>
<dbReference type="InterPro" id="IPR057154">
    <property type="entry name" value="DUF7832"/>
</dbReference>
<name>A0A2W5U447_9BACT</name>
<reference evidence="2 3" key="1">
    <citation type="submission" date="2017-08" db="EMBL/GenBank/DDBJ databases">
        <title>Infants hospitalized years apart are colonized by the same room-sourced microbial strains.</title>
        <authorList>
            <person name="Brooks B."/>
            <person name="Olm M.R."/>
            <person name="Firek B.A."/>
            <person name="Baker R."/>
            <person name="Thomas B.C."/>
            <person name="Morowitz M.J."/>
            <person name="Banfield J.F."/>
        </authorList>
    </citation>
    <scope>NUCLEOTIDE SEQUENCE [LARGE SCALE GENOMIC DNA]</scope>
    <source>
        <strain evidence="2">S2_003_000_R2_14</strain>
    </source>
</reference>
<sequence length="440" mass="48214">MSTYRLNKKSKHVAPALLGEVATFIATQEHGSLGAFDTFGPSAIPPQLVDEKAVKNGFSFIELADGSRVALLNVGAVVLLESEGSHRTLANSLEEFLLLWSKGESGVSDLDDGEALGVLAKWVKAKKLKAPKVKRFDFNAWLDGGATEVSRPVAQERRPTAAFEKLGPKMQQLVRMVGRRADDPELVAWVTKTLGKKVPGETRGDSINVVAPKHGVELAFAHDILNTQYPEVARTPRSFIPYLSLAWVNEKFGEPVFGVDGVKATEADLRNALGEPVMDFEFAGDEEPTVATWTRVVDEGAQVSVRFEWSGRLQLTVSVDSAAELASPVDAAANIFIAWAAENGLLDETKFTAHAELLAKVKQRKALASELSKAALPRGLWDTHLRDVGLLRSDAYDWFHNFGRLSQREDFTKLFGSKVADDSWTTVDEASKVLAKNFRR</sequence>
<organism evidence="2 3">
    <name type="scientific">Archangium gephyra</name>
    <dbReference type="NCBI Taxonomy" id="48"/>
    <lineage>
        <taxon>Bacteria</taxon>
        <taxon>Pseudomonadati</taxon>
        <taxon>Myxococcota</taxon>
        <taxon>Myxococcia</taxon>
        <taxon>Myxococcales</taxon>
        <taxon>Cystobacterineae</taxon>
        <taxon>Archangiaceae</taxon>
        <taxon>Archangium</taxon>
    </lineage>
</organism>
<dbReference type="EMBL" id="QFQP01000001">
    <property type="protein sequence ID" value="PZR18395.1"/>
    <property type="molecule type" value="Genomic_DNA"/>
</dbReference>